<feature type="non-terminal residue" evidence="1">
    <location>
        <position position="1"/>
    </location>
</feature>
<reference evidence="1" key="1">
    <citation type="submission" date="2021-06" db="EMBL/GenBank/DDBJ databases">
        <authorList>
            <person name="Kallberg Y."/>
            <person name="Tangrot J."/>
            <person name="Rosling A."/>
        </authorList>
    </citation>
    <scope>NUCLEOTIDE SEQUENCE</scope>
    <source>
        <strain evidence="1">MA461A</strain>
    </source>
</reference>
<organism evidence="1 2">
    <name type="scientific">Racocetra persica</name>
    <dbReference type="NCBI Taxonomy" id="160502"/>
    <lineage>
        <taxon>Eukaryota</taxon>
        <taxon>Fungi</taxon>
        <taxon>Fungi incertae sedis</taxon>
        <taxon>Mucoromycota</taxon>
        <taxon>Glomeromycotina</taxon>
        <taxon>Glomeromycetes</taxon>
        <taxon>Diversisporales</taxon>
        <taxon>Gigasporaceae</taxon>
        <taxon>Racocetra</taxon>
    </lineage>
</organism>
<name>A0ACA9SXM7_9GLOM</name>
<dbReference type="EMBL" id="CAJVQC010168754">
    <property type="protein sequence ID" value="CAG8850039.1"/>
    <property type="molecule type" value="Genomic_DNA"/>
</dbReference>
<protein>
    <submittedName>
        <fullName evidence="1">34556_t:CDS:1</fullName>
    </submittedName>
</protein>
<feature type="non-terminal residue" evidence="1">
    <location>
        <position position="59"/>
    </location>
</feature>
<gene>
    <name evidence="1" type="ORF">RPERSI_LOCUS35896</name>
</gene>
<proteinExistence type="predicted"/>
<keyword evidence="2" id="KW-1185">Reference proteome</keyword>
<comment type="caution">
    <text evidence="1">The sequence shown here is derived from an EMBL/GenBank/DDBJ whole genome shotgun (WGS) entry which is preliminary data.</text>
</comment>
<sequence length="59" mass="6408">NAQDPYGQKDGYKELQKIVAAVFGGKDNVKIYKIGEQRRVGVYIVGLVKSIGIAGLKTI</sequence>
<evidence type="ECO:0000313" key="2">
    <source>
        <dbReference type="Proteomes" id="UP000789920"/>
    </source>
</evidence>
<dbReference type="Proteomes" id="UP000789920">
    <property type="component" value="Unassembled WGS sequence"/>
</dbReference>
<accession>A0ACA9SXM7</accession>
<evidence type="ECO:0000313" key="1">
    <source>
        <dbReference type="EMBL" id="CAG8850039.1"/>
    </source>
</evidence>